<gene>
    <name evidence="3" type="ORF">F1559_001363</name>
</gene>
<dbReference type="Pfam" id="PF11282">
    <property type="entry name" value="DUF3082"/>
    <property type="match status" value="1"/>
</dbReference>
<proteinExistence type="predicted"/>
<organism evidence="3 4">
    <name type="scientific">Cyanidiococcus yangmingshanensis</name>
    <dbReference type="NCBI Taxonomy" id="2690220"/>
    <lineage>
        <taxon>Eukaryota</taxon>
        <taxon>Rhodophyta</taxon>
        <taxon>Bangiophyceae</taxon>
        <taxon>Cyanidiales</taxon>
        <taxon>Cyanidiaceae</taxon>
        <taxon>Cyanidiococcus</taxon>
    </lineage>
</organism>
<keyword evidence="1" id="KW-0812">Transmembrane</keyword>
<accession>A0A7J7IRG1</accession>
<reference evidence="3 4" key="1">
    <citation type="journal article" date="2020" name="J. Phycol.">
        <title>Comparative genome analysis reveals Cyanidiococcus gen. nov., a new extremophilic red algal genus sister to Cyanidioschyzon (Cyanidioschyzonaceae, Rhodophyta).</title>
        <authorList>
            <person name="Liu S.-L."/>
            <person name="Chiang Y.-R."/>
            <person name="Yoon H.S."/>
            <person name="Fu H.-Y."/>
        </authorList>
    </citation>
    <scope>NUCLEOTIDE SEQUENCE [LARGE SCALE GENOMIC DNA]</scope>
    <source>
        <strain evidence="3 4">THAL066</strain>
    </source>
</reference>
<keyword evidence="4" id="KW-1185">Reference proteome</keyword>
<dbReference type="AlphaFoldDB" id="A0A7J7IRG1"/>
<keyword evidence="1" id="KW-0472">Membrane</keyword>
<feature type="transmembrane region" description="Helical" evidence="1">
    <location>
        <begin position="204"/>
        <end position="229"/>
    </location>
</feature>
<dbReference type="OrthoDB" id="10510462at2759"/>
<keyword evidence="1" id="KW-1133">Transmembrane helix</keyword>
<keyword evidence="2" id="KW-0732">Signal</keyword>
<comment type="caution">
    <text evidence="3">The sequence shown here is derived from an EMBL/GenBank/DDBJ whole genome shotgun (WGS) entry which is preliminary data.</text>
</comment>
<evidence type="ECO:0000256" key="2">
    <source>
        <dbReference type="SAM" id="SignalP"/>
    </source>
</evidence>
<name>A0A7J7IRG1_9RHOD</name>
<feature type="signal peptide" evidence="2">
    <location>
        <begin position="1"/>
        <end position="19"/>
    </location>
</feature>
<dbReference type="InterPro" id="IPR021434">
    <property type="entry name" value="DUF3082"/>
</dbReference>
<evidence type="ECO:0008006" key="5">
    <source>
        <dbReference type="Google" id="ProtNLM"/>
    </source>
</evidence>
<feature type="chain" id="PRO_5029661989" description="Transmembrane protein" evidence="2">
    <location>
        <begin position="20"/>
        <end position="251"/>
    </location>
</feature>
<dbReference type="Proteomes" id="UP000530660">
    <property type="component" value="Unassembled WGS sequence"/>
</dbReference>
<evidence type="ECO:0000313" key="3">
    <source>
        <dbReference type="EMBL" id="KAF6005144.1"/>
    </source>
</evidence>
<sequence length="251" mass="27565">MHSSFVGLCFLGSGAVLQGQEATKTATRLRRSLKQWTRARRSARSRVQALRLTTETNEELLERISLDQPRRLFRVSDEPVVIEGTDSLPVASASCTDNSFDTVETEKLAALHASSAQLRETVERLGLTEAVFGGASRAVQDSERSAGSEISFAQISVMKCVYTAALAWCFSWLLWNTMGHLIVKFEGIGTISDLYVVQRLTTVFRALIVASFAMGAGLSFFTGTGLLLLGGRVVLNRWQQGSQEQNTEHES</sequence>
<evidence type="ECO:0000313" key="4">
    <source>
        <dbReference type="Proteomes" id="UP000530660"/>
    </source>
</evidence>
<evidence type="ECO:0000256" key="1">
    <source>
        <dbReference type="SAM" id="Phobius"/>
    </source>
</evidence>
<protein>
    <recommendedName>
        <fullName evidence="5">Transmembrane protein</fullName>
    </recommendedName>
</protein>
<dbReference type="EMBL" id="VWRR01000001">
    <property type="protein sequence ID" value="KAF6005144.1"/>
    <property type="molecule type" value="Genomic_DNA"/>
</dbReference>